<protein>
    <recommendedName>
        <fullName evidence="4">DUF31 domain-containing protein</fullName>
    </recommendedName>
</protein>
<dbReference type="OrthoDB" id="387663at2"/>
<name>A0A2K9C9K8_9MOLU</name>
<feature type="chain" id="PRO_5014830415" description="DUF31 domain-containing protein" evidence="1">
    <location>
        <begin position="23"/>
        <end position="706"/>
    </location>
</feature>
<evidence type="ECO:0000313" key="3">
    <source>
        <dbReference type="Proteomes" id="UP000233419"/>
    </source>
</evidence>
<dbReference type="KEGG" id="msyr:CXP39_02755"/>
<dbReference type="NCBIfam" id="NF038029">
    <property type="entry name" value="LP_plasma"/>
    <property type="match status" value="1"/>
</dbReference>
<evidence type="ECO:0008006" key="4">
    <source>
        <dbReference type="Google" id="ProtNLM"/>
    </source>
</evidence>
<dbReference type="EMBL" id="CP025257">
    <property type="protein sequence ID" value="AUF83705.1"/>
    <property type="molecule type" value="Genomic_DNA"/>
</dbReference>
<organism evidence="2 3">
    <name type="scientific">Mesoplasma syrphidae</name>
    <dbReference type="NCBI Taxonomy" id="225999"/>
    <lineage>
        <taxon>Bacteria</taxon>
        <taxon>Bacillati</taxon>
        <taxon>Mycoplasmatota</taxon>
        <taxon>Mollicutes</taxon>
        <taxon>Entomoplasmatales</taxon>
        <taxon>Entomoplasmataceae</taxon>
        <taxon>Mesoplasma</taxon>
    </lineage>
</organism>
<accession>A0A2K9C9K8</accession>
<sequence>MKKLLTILGAVTLTATAGLSVAACGKKEKEKVPPISNELIKEFQNELNRIWSSVYNQNAEKFVRQIGEEGDQSNYELFNLKYLNEVYKDAESNTTFDLHENNENGIKFAKDLNILFPKEQFSKMIQANLATGENAVKFRNIYMGSPDATLGEFKISGDKDFMLTKTEYTNLETQKLEQIYSIQATVTRDMYNKDSEGQKELFKTMEIPLHILVGQEGPTISFVEKIVRELPKELYNNTSSQFASSLLKESSSLDFKTYDDKIESSIANYINSDVFKEAISSTVEKLNVENTEYYLTYAPKITEAEQIYVNANMLKSDSRNMTQTKRMYDLHRNPLANSLILKKENTELLSEENAVTMLKEVVKNFDQIVEEYDNDLKNFFDINNIGQTNRDKIVGQSYSYGSFRLSNLSLKMNEDISLELPTLVMPWTYKNDKVDAHKKDLWLISLYNALTIVNKKVMWTSELPTGNFTRNAIFKTSLDVQKNMQNSFAESWNAIMRKTAIHNNKYDFGYNFSTANKISTDTGFKIDKNSVTAINFAQDNQKNYVTTEENYDFSRFGAKMEFVVGSIDTRPNSDTGNFVGKHITSANFNKWASYDTNISYLETTTGNGSGKDPVEINASYIFNIGTTTFNLFMPFDKGKTFNAMNENDNLWNGKNYFNLSNDKNLFDDKLDWNAENPYLNLSGWLGKEQRSLKFFDLEIRKYESKL</sequence>
<keyword evidence="3" id="KW-1185">Reference proteome</keyword>
<dbReference type="AlphaFoldDB" id="A0A2K9C9K8"/>
<dbReference type="InterPro" id="IPR054816">
    <property type="entry name" value="Lipoprotein_mollicutes-type_CS"/>
</dbReference>
<evidence type="ECO:0000256" key="1">
    <source>
        <dbReference type="SAM" id="SignalP"/>
    </source>
</evidence>
<proteinExistence type="predicted"/>
<dbReference type="Proteomes" id="UP000233419">
    <property type="component" value="Chromosome"/>
</dbReference>
<dbReference type="RefSeq" id="WP_027047946.1">
    <property type="nucleotide sequence ID" value="NZ_CP025257.1"/>
</dbReference>
<dbReference type="PROSITE" id="PS51257">
    <property type="entry name" value="PROKAR_LIPOPROTEIN"/>
    <property type="match status" value="1"/>
</dbReference>
<gene>
    <name evidence="2" type="ORF">CXP39_02755</name>
</gene>
<reference evidence="2 3" key="1">
    <citation type="submission" date="2017-12" db="EMBL/GenBank/DDBJ databases">
        <title>Mesoplasma syrphidae YJS, Complete Genome.</title>
        <authorList>
            <person name="Knight T.F."/>
            <person name="Citino T."/>
            <person name="Rubinstein R."/>
            <person name="Neuschaefer Z."/>
        </authorList>
    </citation>
    <scope>NUCLEOTIDE SEQUENCE [LARGE SCALE GENOMIC DNA]</scope>
    <source>
        <strain evidence="2 3">YJS</strain>
    </source>
</reference>
<feature type="signal peptide" evidence="1">
    <location>
        <begin position="1"/>
        <end position="22"/>
    </location>
</feature>
<keyword evidence="1" id="KW-0732">Signal</keyword>
<evidence type="ECO:0000313" key="2">
    <source>
        <dbReference type="EMBL" id="AUF83705.1"/>
    </source>
</evidence>